<dbReference type="Gene3D" id="3.40.1190.20">
    <property type="match status" value="1"/>
</dbReference>
<dbReference type="EMBL" id="CP003380">
    <property type="protein sequence ID" value="AFJ02452.1"/>
    <property type="molecule type" value="Genomic_DNA"/>
</dbReference>
<dbReference type="Proteomes" id="UP000009145">
    <property type="component" value="Chromosome"/>
</dbReference>
<keyword evidence="1" id="KW-0808">Transferase</keyword>
<dbReference type="PROSITE" id="PS00584">
    <property type="entry name" value="PFKB_KINASES_2"/>
    <property type="match status" value="1"/>
</dbReference>
<dbReference type="InterPro" id="IPR052562">
    <property type="entry name" value="Ketohexokinase-related"/>
</dbReference>
<accession>I1YHQ9</accession>
<keyword evidence="2 4" id="KW-0418">Kinase</keyword>
<sequence>MARVLSVGITTLDIINQVAAYPSEDDEVRALSQVQRRGGNAANLAVVLSQLGHTVDFAGVLINEPDLALILTEFDQYQIGYAHCPRLQTGKMPTSYITVSSLNGSRTIVHVRDCPELTFDQFAAIDLSGYDWIHFEGRHVPETKRMLAYVAQHHPHLPRSVELEKPREGIMSLTEQASLVMCSKPFAQAMGHNEPESFLQTLTLDNVTCSWGEAGVWGKSAQQIYNVSAVPLNKVVDTLGAGDSLNAGLIHGFLQNNTLRDSLIFANQLAALKCQQHGFSGLGRILDSHHD</sequence>
<protein>
    <submittedName>
        <fullName evidence="4">Ketohexokinase()</fullName>
    </submittedName>
</protein>
<evidence type="ECO:0000256" key="2">
    <source>
        <dbReference type="ARBA" id="ARBA00022777"/>
    </source>
</evidence>
<keyword evidence="5" id="KW-1185">Reference proteome</keyword>
<dbReference type="HOGENOM" id="CLU_027634_3_0_6"/>
<reference evidence="4 5" key="1">
    <citation type="journal article" date="2012" name="J. Bacteriol.">
        <title>Complete genome sequences of Methylophaga sp. strain JAM1 and Methylophaga sp. strain JAM7.</title>
        <authorList>
            <person name="Villeneuve C."/>
            <person name="Martineau C."/>
            <person name="Mauffrey F."/>
            <person name="Villemur R."/>
        </authorList>
    </citation>
    <scope>NUCLEOTIDE SEQUENCE [LARGE SCALE GENOMIC DNA]</scope>
    <source>
        <strain evidence="4 5">JAM7</strain>
    </source>
</reference>
<evidence type="ECO:0000313" key="4">
    <source>
        <dbReference type="EMBL" id="AFJ02452.1"/>
    </source>
</evidence>
<dbReference type="InterPro" id="IPR002173">
    <property type="entry name" value="Carboh/pur_kinase_PfkB_CS"/>
</dbReference>
<name>I1YHQ9_METFJ</name>
<dbReference type="AlphaFoldDB" id="I1YHQ9"/>
<dbReference type="PANTHER" id="PTHR42774">
    <property type="entry name" value="PHOSPHOTRANSFERASE SYSTEM TRANSPORT PROTEIN"/>
    <property type="match status" value="1"/>
</dbReference>
<evidence type="ECO:0000256" key="1">
    <source>
        <dbReference type="ARBA" id="ARBA00022679"/>
    </source>
</evidence>
<dbReference type="eggNOG" id="COG0524">
    <property type="taxonomic scope" value="Bacteria"/>
</dbReference>
<dbReference type="KEGG" id="mec:Q7C_1302"/>
<organism evidence="4 5">
    <name type="scientific">Methylophaga frappieri (strain ATCC BAA-2434 / DSM 25690 / JAM7)</name>
    <dbReference type="NCBI Taxonomy" id="754477"/>
    <lineage>
        <taxon>Bacteria</taxon>
        <taxon>Pseudomonadati</taxon>
        <taxon>Pseudomonadota</taxon>
        <taxon>Gammaproteobacteria</taxon>
        <taxon>Thiotrichales</taxon>
        <taxon>Piscirickettsiaceae</taxon>
        <taxon>Methylophaga</taxon>
    </lineage>
</organism>
<dbReference type="GO" id="GO:0016301">
    <property type="term" value="F:kinase activity"/>
    <property type="evidence" value="ECO:0007669"/>
    <property type="project" value="UniProtKB-KW"/>
</dbReference>
<dbReference type="RefSeq" id="WP_014703872.1">
    <property type="nucleotide sequence ID" value="NC_017856.1"/>
</dbReference>
<gene>
    <name evidence="4" type="ordered locus">Q7C_1302</name>
</gene>
<dbReference type="SUPFAM" id="SSF53613">
    <property type="entry name" value="Ribokinase-like"/>
    <property type="match status" value="1"/>
</dbReference>
<dbReference type="Pfam" id="PF00294">
    <property type="entry name" value="PfkB"/>
    <property type="match status" value="1"/>
</dbReference>
<evidence type="ECO:0000259" key="3">
    <source>
        <dbReference type="Pfam" id="PF00294"/>
    </source>
</evidence>
<feature type="domain" description="Carbohydrate kinase PfkB" evidence="3">
    <location>
        <begin position="1"/>
        <end position="278"/>
    </location>
</feature>
<proteinExistence type="predicted"/>
<evidence type="ECO:0000313" key="5">
    <source>
        <dbReference type="Proteomes" id="UP000009145"/>
    </source>
</evidence>
<dbReference type="InterPro" id="IPR011611">
    <property type="entry name" value="PfkB_dom"/>
</dbReference>
<dbReference type="OrthoDB" id="9813569at2"/>
<dbReference type="PANTHER" id="PTHR42774:SF3">
    <property type="entry name" value="KETOHEXOKINASE"/>
    <property type="match status" value="1"/>
</dbReference>
<dbReference type="STRING" id="754477.Q7C_1302"/>
<dbReference type="InterPro" id="IPR029056">
    <property type="entry name" value="Ribokinase-like"/>
</dbReference>
<dbReference type="PATRIC" id="fig|754477.3.peg.1283"/>